<organism evidence="2 3">
    <name type="scientific">Protea cynaroides</name>
    <dbReference type="NCBI Taxonomy" id="273540"/>
    <lineage>
        <taxon>Eukaryota</taxon>
        <taxon>Viridiplantae</taxon>
        <taxon>Streptophyta</taxon>
        <taxon>Embryophyta</taxon>
        <taxon>Tracheophyta</taxon>
        <taxon>Spermatophyta</taxon>
        <taxon>Magnoliopsida</taxon>
        <taxon>Proteales</taxon>
        <taxon>Proteaceae</taxon>
        <taxon>Protea</taxon>
    </lineage>
</organism>
<gene>
    <name evidence="2" type="ORF">NE237_002670</name>
</gene>
<name>A0A9Q0GPK5_9MAGN</name>
<protein>
    <submittedName>
        <fullName evidence="2">Uncharacterized protein</fullName>
    </submittedName>
</protein>
<reference evidence="2" key="1">
    <citation type="journal article" date="2023" name="Plant J.">
        <title>The genome of the king protea, Protea cynaroides.</title>
        <authorList>
            <person name="Chang J."/>
            <person name="Duong T.A."/>
            <person name="Schoeman C."/>
            <person name="Ma X."/>
            <person name="Roodt D."/>
            <person name="Barker N."/>
            <person name="Li Z."/>
            <person name="Van de Peer Y."/>
            <person name="Mizrachi E."/>
        </authorList>
    </citation>
    <scope>NUCLEOTIDE SEQUENCE</scope>
    <source>
        <tissue evidence="2">Young leaves</tissue>
    </source>
</reference>
<keyword evidence="3" id="KW-1185">Reference proteome</keyword>
<evidence type="ECO:0000313" key="3">
    <source>
        <dbReference type="Proteomes" id="UP001141806"/>
    </source>
</evidence>
<dbReference type="Proteomes" id="UP001141806">
    <property type="component" value="Unassembled WGS sequence"/>
</dbReference>
<sequence>MIPSSANILEGQKSLAYQRIETTTGKGAGGASFYNELYQTYTYHIGLPSLPCHSSGNPNRSGNRSSIPSFPNRGWKSPFARDRIGKPERRVCFPPSRTPLRPLERLFPMMVIPNMNETGGTTIAGLATHLSSSLLGINKSSNLTFSTRTIATRNWHTRNRPDQGGLPARPSIQNEERKNESKLLVSNTGSGVPDSPYPMVIRLSSMVSSCFHSRRWEALVWRLNLFH</sequence>
<proteinExistence type="predicted"/>
<feature type="region of interest" description="Disordered" evidence="1">
    <location>
        <begin position="155"/>
        <end position="190"/>
    </location>
</feature>
<comment type="caution">
    <text evidence="2">The sequence shown here is derived from an EMBL/GenBank/DDBJ whole genome shotgun (WGS) entry which is preliminary data.</text>
</comment>
<accession>A0A9Q0GPK5</accession>
<evidence type="ECO:0000256" key="1">
    <source>
        <dbReference type="SAM" id="MobiDB-lite"/>
    </source>
</evidence>
<feature type="region of interest" description="Disordered" evidence="1">
    <location>
        <begin position="54"/>
        <end position="81"/>
    </location>
</feature>
<dbReference type="AlphaFoldDB" id="A0A9Q0GPK5"/>
<dbReference type="EMBL" id="JAMYWD010000356">
    <property type="protein sequence ID" value="KAJ4949782.1"/>
    <property type="molecule type" value="Genomic_DNA"/>
</dbReference>
<feature type="compositionally biased region" description="Low complexity" evidence="1">
    <location>
        <begin position="54"/>
        <end position="69"/>
    </location>
</feature>
<evidence type="ECO:0000313" key="2">
    <source>
        <dbReference type="EMBL" id="KAJ4949782.1"/>
    </source>
</evidence>